<evidence type="ECO:0000256" key="6">
    <source>
        <dbReference type="ARBA" id="ARBA00023136"/>
    </source>
</evidence>
<dbReference type="Proteomes" id="UP001266305">
    <property type="component" value="Unassembled WGS sequence"/>
</dbReference>
<keyword evidence="6 8" id="KW-0472">Membrane</keyword>
<feature type="transmembrane region" description="Helical" evidence="8">
    <location>
        <begin position="359"/>
        <end position="376"/>
    </location>
</feature>
<feature type="transmembrane region" description="Helical" evidence="8">
    <location>
        <begin position="288"/>
        <end position="307"/>
    </location>
</feature>
<feature type="transmembrane region" description="Helical" evidence="8">
    <location>
        <begin position="436"/>
        <end position="455"/>
    </location>
</feature>
<feature type="transmembrane region" description="Helical" evidence="8">
    <location>
        <begin position="319"/>
        <end position="339"/>
    </location>
</feature>
<evidence type="ECO:0000256" key="3">
    <source>
        <dbReference type="ARBA" id="ARBA00022448"/>
    </source>
</evidence>
<keyword evidence="4 8" id="KW-0812">Transmembrane</keyword>
<gene>
    <name evidence="9" type="ORF">P7K49_028724</name>
</gene>
<feature type="transmembrane region" description="Helical" evidence="8">
    <location>
        <begin position="232"/>
        <end position="251"/>
    </location>
</feature>
<keyword evidence="3" id="KW-0813">Transport</keyword>
<dbReference type="EMBL" id="JASSZA010000015">
    <property type="protein sequence ID" value="KAK2092196.1"/>
    <property type="molecule type" value="Genomic_DNA"/>
</dbReference>
<dbReference type="SUPFAM" id="SSF103481">
    <property type="entry name" value="Multidrug resistance efflux transporter EmrE"/>
    <property type="match status" value="1"/>
</dbReference>
<protein>
    <recommendedName>
        <fullName evidence="11">Solute carrier family 35 member F6</fullName>
    </recommendedName>
</protein>
<evidence type="ECO:0008006" key="11">
    <source>
        <dbReference type="Google" id="ProtNLM"/>
    </source>
</evidence>
<sequence length="514" mass="55875">MLPTPNPLDYQPSPGRQIQRDSISPAGSAASQACLGRPTRGESEDKPCGRWGAQHQPYSQLPKKHPNLGGGQTPRGFLYGPACSISRGTSDSAIEKPKLDRVFVKPRLCSTTSGAPGTVAEVQKPEDSSTLWELRLATEMSQWQCKAVHCNTGPFERSPTLRPSHQIKRWADNFMAKGCGGSKEHSFQHPFLQAVGMFLGEFSCLAAFYLLRCRAAGHSDSSVDPQQTFNPLLFLPPALCDMTGTSLMYVALNMTSASSFQMLRGAVIIFTGLFSVAFLGRRLLLSQWLGILATIAGLVVVGLADLLSKHDNQHKLSEVITGDLLIIMAQIIVAIQMVLEEKFVYKHNVHPLRAVGTEGLFGFVILSLLLVPMYYIPAGSFSGNPRGTLEDALDAFCQVGQQPLIAIALLGNISSIAFFNFAGISVTKELSATTRMVLDSLRTVVIWALSLALGWEAFHALQILGFLILLMGTALYNGLHRPLLGRLSRGRPLAEESEQERLLGGTRTPINDTS</sequence>
<organism evidence="9 10">
    <name type="scientific">Saguinus oedipus</name>
    <name type="common">Cotton-top tamarin</name>
    <name type="synonym">Oedipomidas oedipus</name>
    <dbReference type="NCBI Taxonomy" id="9490"/>
    <lineage>
        <taxon>Eukaryota</taxon>
        <taxon>Metazoa</taxon>
        <taxon>Chordata</taxon>
        <taxon>Craniata</taxon>
        <taxon>Vertebrata</taxon>
        <taxon>Euteleostomi</taxon>
        <taxon>Mammalia</taxon>
        <taxon>Eutheria</taxon>
        <taxon>Euarchontoglires</taxon>
        <taxon>Primates</taxon>
        <taxon>Haplorrhini</taxon>
        <taxon>Platyrrhini</taxon>
        <taxon>Cebidae</taxon>
        <taxon>Callitrichinae</taxon>
        <taxon>Saguinus</taxon>
    </lineage>
</organism>
<comment type="caution">
    <text evidence="9">The sequence shown here is derived from an EMBL/GenBank/DDBJ whole genome shotgun (WGS) entry which is preliminary data.</text>
</comment>
<feature type="transmembrane region" description="Helical" evidence="8">
    <location>
        <begin position="404"/>
        <end position="424"/>
    </location>
</feature>
<reference evidence="9 10" key="1">
    <citation type="submission" date="2023-05" db="EMBL/GenBank/DDBJ databases">
        <title>B98-5 Cell Line De Novo Hybrid Assembly: An Optical Mapping Approach.</title>
        <authorList>
            <person name="Kananen K."/>
            <person name="Auerbach J.A."/>
            <person name="Kautto E."/>
            <person name="Blachly J.S."/>
        </authorList>
    </citation>
    <scope>NUCLEOTIDE SEQUENCE [LARGE SCALE GENOMIC DNA]</scope>
    <source>
        <strain evidence="9">B95-8</strain>
        <tissue evidence="9">Cell line</tissue>
    </source>
</reference>
<evidence type="ECO:0000256" key="8">
    <source>
        <dbReference type="SAM" id="Phobius"/>
    </source>
</evidence>
<evidence type="ECO:0000313" key="9">
    <source>
        <dbReference type="EMBL" id="KAK2092196.1"/>
    </source>
</evidence>
<feature type="region of interest" description="Disordered" evidence="7">
    <location>
        <begin position="495"/>
        <end position="514"/>
    </location>
</feature>
<comment type="subcellular location">
    <subcellularLocation>
        <location evidence="1">Membrane</location>
        <topology evidence="1">Multi-pass membrane protein</topology>
    </subcellularLocation>
</comment>
<feature type="compositionally biased region" description="Basic and acidic residues" evidence="7">
    <location>
        <begin position="39"/>
        <end position="48"/>
    </location>
</feature>
<name>A0ABQ9U5S4_SAGOE</name>
<keyword evidence="5 8" id="KW-1133">Transmembrane helix</keyword>
<evidence type="ECO:0000256" key="4">
    <source>
        <dbReference type="ARBA" id="ARBA00022692"/>
    </source>
</evidence>
<evidence type="ECO:0000256" key="7">
    <source>
        <dbReference type="SAM" id="MobiDB-lite"/>
    </source>
</evidence>
<evidence type="ECO:0000256" key="5">
    <source>
        <dbReference type="ARBA" id="ARBA00022989"/>
    </source>
</evidence>
<dbReference type="Pfam" id="PF06027">
    <property type="entry name" value="SLC35F"/>
    <property type="match status" value="1"/>
</dbReference>
<evidence type="ECO:0000256" key="1">
    <source>
        <dbReference type="ARBA" id="ARBA00004141"/>
    </source>
</evidence>
<accession>A0ABQ9U5S4</accession>
<proteinExistence type="inferred from homology"/>
<dbReference type="InterPro" id="IPR037185">
    <property type="entry name" value="EmrE-like"/>
</dbReference>
<feature type="transmembrane region" description="Helical" evidence="8">
    <location>
        <begin position="263"/>
        <end position="281"/>
    </location>
</feature>
<feature type="transmembrane region" description="Helical" evidence="8">
    <location>
        <begin position="191"/>
        <end position="211"/>
    </location>
</feature>
<dbReference type="PANTHER" id="PTHR13146:SF0">
    <property type="entry name" value="SOLUTE CARRIER FAMILY 35 MEMBER F6"/>
    <property type="match status" value="1"/>
</dbReference>
<keyword evidence="10" id="KW-1185">Reference proteome</keyword>
<dbReference type="PANTHER" id="PTHR13146">
    <property type="match status" value="1"/>
</dbReference>
<comment type="similarity">
    <text evidence="2">Belongs to the SLC35F solute transporter family.</text>
</comment>
<feature type="region of interest" description="Disordered" evidence="7">
    <location>
        <begin position="1"/>
        <end position="73"/>
    </location>
</feature>
<evidence type="ECO:0000313" key="10">
    <source>
        <dbReference type="Proteomes" id="UP001266305"/>
    </source>
</evidence>
<evidence type="ECO:0000256" key="2">
    <source>
        <dbReference type="ARBA" id="ARBA00007863"/>
    </source>
</evidence>
<dbReference type="InterPro" id="IPR009262">
    <property type="entry name" value="SLC35_F1/F2/F6"/>
</dbReference>